<proteinExistence type="predicted"/>
<evidence type="ECO:0000313" key="1">
    <source>
        <dbReference type="EMBL" id="ELQ34451.1"/>
    </source>
</evidence>
<sequence>MGFDDWELFPKGAKAVVQSIQESGRNPAGRGWTISAEIEFVFSIVRALCIRSKLEAGIALEVAYQMRYGTPVLRPVKSRIQGPVRKEIRKHESLELYYRTQHINCCCSP</sequence>
<dbReference type="AlphaFoldDB" id="A0AA97NQH0"/>
<gene>
    <name evidence="1" type="ORF">OOU_Y34scaffold00766g30</name>
</gene>
<name>A0AA97NQH0_PYRO3</name>
<organism evidence="1">
    <name type="scientific">Pyricularia oryzae (strain Y34)</name>
    <name type="common">Rice blast fungus</name>
    <name type="synonym">Magnaporthe oryzae</name>
    <dbReference type="NCBI Taxonomy" id="1143189"/>
    <lineage>
        <taxon>Eukaryota</taxon>
        <taxon>Fungi</taxon>
        <taxon>Dikarya</taxon>
        <taxon>Ascomycota</taxon>
        <taxon>Pezizomycotina</taxon>
        <taxon>Sordariomycetes</taxon>
        <taxon>Sordariomycetidae</taxon>
        <taxon>Magnaporthales</taxon>
        <taxon>Pyriculariaceae</taxon>
        <taxon>Pyricularia</taxon>
    </lineage>
</organism>
<reference evidence="1" key="1">
    <citation type="journal article" date="2012" name="PLoS Genet.">
        <title>Comparative analysis of the genomes of two field isolates of the rice blast fungus Magnaporthe oryzae.</title>
        <authorList>
            <person name="Xue M."/>
            <person name="Yang J."/>
            <person name="Li Z."/>
            <person name="Hu S."/>
            <person name="Yao N."/>
            <person name="Dean R.A."/>
            <person name="Zhao W."/>
            <person name="Shen M."/>
            <person name="Zhang H."/>
            <person name="Li C."/>
            <person name="Liu L."/>
            <person name="Cao L."/>
            <person name="Xu X."/>
            <person name="Xing Y."/>
            <person name="Hsiang T."/>
            <person name="Zhang Z."/>
            <person name="Xu J.R."/>
            <person name="Peng Y.L."/>
        </authorList>
    </citation>
    <scope>NUCLEOTIDE SEQUENCE</scope>
    <source>
        <strain evidence="1">Y34</strain>
    </source>
</reference>
<dbReference type="EMBL" id="JH793788">
    <property type="protein sequence ID" value="ELQ34451.1"/>
    <property type="molecule type" value="Genomic_DNA"/>
</dbReference>
<protein>
    <submittedName>
        <fullName evidence="1">Uncharacterized protein</fullName>
    </submittedName>
</protein>
<accession>A0AA97NQH0</accession>
<dbReference type="Proteomes" id="UP000011086">
    <property type="component" value="Unassembled WGS sequence"/>
</dbReference>